<dbReference type="GO" id="GO:0009312">
    <property type="term" value="P:oligosaccharide biosynthetic process"/>
    <property type="evidence" value="ECO:0007669"/>
    <property type="project" value="InterPro"/>
</dbReference>
<dbReference type="GO" id="GO:0032259">
    <property type="term" value="P:methylation"/>
    <property type="evidence" value="ECO:0007669"/>
    <property type="project" value="UniProtKB-KW"/>
</dbReference>
<comment type="caution">
    <text evidence="1">The sequence shown here is derived from an EMBL/GenBank/DDBJ whole genome shotgun (WGS) entry which is preliminary data.</text>
</comment>
<dbReference type="AlphaFoldDB" id="A0A511MGJ3"/>
<sequence>MNGTGLAADYFEDMYAHDPDPWGFTTRWYEQRKRALTMGALPKARYHNAFEPGCSIGTLSVELTDRCDRLVCTDIAAQALDSASKRIDRLPESARGAVEFRRWALGEQWPNEHFDLIVLSEVCYYLDSTTLRTAFGQAVQHLEPNGTLLCVHWRRKVPEYPLSGDHVHAIARTTQGLTALAGYHDEDMLLDVFTAGDPVSVATTEHLT</sequence>
<dbReference type="Gene3D" id="3.40.50.150">
    <property type="entry name" value="Vaccinia Virus protein VP39"/>
    <property type="match status" value="1"/>
</dbReference>
<dbReference type="EMBL" id="BJXA01000022">
    <property type="protein sequence ID" value="GEM39178.1"/>
    <property type="molecule type" value="Genomic_DNA"/>
</dbReference>
<keyword evidence="1" id="KW-0808">Transferase</keyword>
<keyword evidence="1" id="KW-0489">Methyltransferase</keyword>
<name>A0A511MGJ3_9NOCA</name>
<dbReference type="CDD" id="cd02440">
    <property type="entry name" value="AdoMet_MTases"/>
    <property type="match status" value="1"/>
</dbReference>
<reference evidence="1 2" key="1">
    <citation type="submission" date="2019-07" db="EMBL/GenBank/DDBJ databases">
        <title>Whole genome shotgun sequence of Nocardia ninae NBRC 108245.</title>
        <authorList>
            <person name="Hosoyama A."/>
            <person name="Uohara A."/>
            <person name="Ohji S."/>
            <person name="Ichikawa N."/>
        </authorList>
    </citation>
    <scope>NUCLEOTIDE SEQUENCE [LARGE SCALE GENOMIC DNA]</scope>
    <source>
        <strain evidence="1 2">NBRC 108245</strain>
    </source>
</reference>
<proteinExistence type="predicted"/>
<accession>A0A511MGJ3</accession>
<dbReference type="InterPro" id="IPR029063">
    <property type="entry name" value="SAM-dependent_MTases_sf"/>
</dbReference>
<dbReference type="Proteomes" id="UP000321424">
    <property type="component" value="Unassembled WGS sequence"/>
</dbReference>
<protein>
    <submittedName>
        <fullName evidence="1">Methyltransferase</fullName>
    </submittedName>
</protein>
<dbReference type="InterPro" id="IPR008715">
    <property type="entry name" value="SAM-MeTfrase_NodS-like"/>
</dbReference>
<evidence type="ECO:0000313" key="2">
    <source>
        <dbReference type="Proteomes" id="UP000321424"/>
    </source>
</evidence>
<dbReference type="GO" id="GO:0008757">
    <property type="term" value="F:S-adenosylmethionine-dependent methyltransferase activity"/>
    <property type="evidence" value="ECO:0007669"/>
    <property type="project" value="InterPro"/>
</dbReference>
<dbReference type="RefSeq" id="WP_147132517.1">
    <property type="nucleotide sequence ID" value="NZ_BJXA01000022.1"/>
</dbReference>
<organism evidence="1 2">
    <name type="scientific">Nocardia ninae NBRC 108245</name>
    <dbReference type="NCBI Taxonomy" id="1210091"/>
    <lineage>
        <taxon>Bacteria</taxon>
        <taxon>Bacillati</taxon>
        <taxon>Actinomycetota</taxon>
        <taxon>Actinomycetes</taxon>
        <taxon>Mycobacteriales</taxon>
        <taxon>Nocardiaceae</taxon>
        <taxon>Nocardia</taxon>
    </lineage>
</organism>
<dbReference type="Pfam" id="PF05401">
    <property type="entry name" value="NodS"/>
    <property type="match status" value="1"/>
</dbReference>
<gene>
    <name evidence="1" type="ORF">NN4_36970</name>
</gene>
<dbReference type="SUPFAM" id="SSF53335">
    <property type="entry name" value="S-adenosyl-L-methionine-dependent methyltransferases"/>
    <property type="match status" value="1"/>
</dbReference>
<dbReference type="OrthoDB" id="116799at2"/>
<keyword evidence="2" id="KW-1185">Reference proteome</keyword>
<evidence type="ECO:0000313" key="1">
    <source>
        <dbReference type="EMBL" id="GEM39178.1"/>
    </source>
</evidence>